<reference evidence="9 10" key="1">
    <citation type="journal article" date="2012" name="Genome Biol.">
        <title>Genome and low-iron response of an oceanic diatom adapted to chronic iron limitation.</title>
        <authorList>
            <person name="Lommer M."/>
            <person name="Specht M."/>
            <person name="Roy A.S."/>
            <person name="Kraemer L."/>
            <person name="Andreson R."/>
            <person name="Gutowska M.A."/>
            <person name="Wolf J."/>
            <person name="Bergner S.V."/>
            <person name="Schilhabel M.B."/>
            <person name="Klostermeier U.C."/>
            <person name="Beiko R.G."/>
            <person name="Rosenstiel P."/>
            <person name="Hippler M."/>
            <person name="Laroche J."/>
        </authorList>
    </citation>
    <scope>NUCLEOTIDE SEQUENCE [LARGE SCALE GENOMIC DNA]</scope>
    <source>
        <strain evidence="9 10">CCMP1005</strain>
    </source>
</reference>
<evidence type="ECO:0000256" key="7">
    <source>
        <dbReference type="SAM" id="SignalP"/>
    </source>
</evidence>
<dbReference type="EMBL" id="AGNL01036959">
    <property type="protein sequence ID" value="EJK53814.1"/>
    <property type="molecule type" value="Genomic_DNA"/>
</dbReference>
<dbReference type="PANTHER" id="PTHR34549">
    <property type="entry name" value="PHOTOSYSTEM I REACTION CENTER SUBUNIT IV A, CHLOROPLASTIC-RELATED"/>
    <property type="match status" value="1"/>
</dbReference>
<dbReference type="InterPro" id="IPR008990">
    <property type="entry name" value="Elect_transpt_acc-like_dom_sf"/>
</dbReference>
<dbReference type="OMA" id="ESYWFQD"/>
<keyword evidence="7" id="KW-0732">Signal</keyword>
<dbReference type="Gene3D" id="2.30.30.50">
    <property type="match status" value="1"/>
</dbReference>
<evidence type="ECO:0000256" key="6">
    <source>
        <dbReference type="ARBA" id="ARBA00023136"/>
    </source>
</evidence>
<gene>
    <name evidence="9" type="ORF">THAOC_26670</name>
    <name evidence="8" type="ORF">THAOC_33230</name>
</gene>
<keyword evidence="10" id="KW-1185">Reference proteome</keyword>
<keyword evidence="5" id="KW-0603">Photosystem I</keyword>
<comment type="caution">
    <text evidence="9">The sequence shown here is derived from an EMBL/GenBank/DDBJ whole genome shotgun (WGS) entry which is preliminary data.</text>
</comment>
<dbReference type="GO" id="GO:0009538">
    <property type="term" value="C:photosystem I reaction center"/>
    <property type="evidence" value="ECO:0007669"/>
    <property type="project" value="InterPro"/>
</dbReference>
<comment type="similarity">
    <text evidence="3">Belongs to the PsaE family.</text>
</comment>
<comment type="subcellular location">
    <subcellularLocation>
        <location evidence="2">Membrane</location>
        <topology evidence="2">Peripheral membrane protein</topology>
    </subcellularLocation>
</comment>
<evidence type="ECO:0000256" key="5">
    <source>
        <dbReference type="ARBA" id="ARBA00022836"/>
    </source>
</evidence>
<evidence type="ECO:0000256" key="2">
    <source>
        <dbReference type="ARBA" id="ARBA00004170"/>
    </source>
</evidence>
<feature type="signal peptide" evidence="7">
    <location>
        <begin position="1"/>
        <end position="17"/>
    </location>
</feature>
<dbReference type="Pfam" id="PF02427">
    <property type="entry name" value="PSI_PsaE"/>
    <property type="match status" value="1"/>
</dbReference>
<dbReference type="OrthoDB" id="2161449at2759"/>
<dbReference type="SUPFAM" id="SSF50090">
    <property type="entry name" value="Electron transport accessory proteins"/>
    <property type="match status" value="1"/>
</dbReference>
<feature type="chain" id="PRO_5015095747" evidence="7">
    <location>
        <begin position="18"/>
        <end position="98"/>
    </location>
</feature>
<proteinExistence type="inferred from homology"/>
<keyword evidence="4" id="KW-0602">Photosynthesis</keyword>
<evidence type="ECO:0000313" key="8">
    <source>
        <dbReference type="EMBL" id="EJK48011.1"/>
    </source>
</evidence>
<evidence type="ECO:0000256" key="4">
    <source>
        <dbReference type="ARBA" id="ARBA00022531"/>
    </source>
</evidence>
<keyword evidence="6" id="KW-0472">Membrane</keyword>
<evidence type="ECO:0000256" key="3">
    <source>
        <dbReference type="ARBA" id="ARBA00007501"/>
    </source>
</evidence>
<organism evidence="9 10">
    <name type="scientific">Thalassiosira oceanica</name>
    <name type="common">Marine diatom</name>
    <dbReference type="NCBI Taxonomy" id="159749"/>
    <lineage>
        <taxon>Eukaryota</taxon>
        <taxon>Sar</taxon>
        <taxon>Stramenopiles</taxon>
        <taxon>Ochrophyta</taxon>
        <taxon>Bacillariophyta</taxon>
        <taxon>Coscinodiscophyceae</taxon>
        <taxon>Thalassiosirophycidae</taxon>
        <taxon>Thalassiosirales</taxon>
        <taxon>Thalassiosiraceae</taxon>
        <taxon>Thalassiosira</taxon>
    </lineage>
</organism>
<accession>K0RNI9</accession>
<dbReference type="EMBL" id="AGNL01046382">
    <property type="protein sequence ID" value="EJK48011.1"/>
    <property type="molecule type" value="Genomic_DNA"/>
</dbReference>
<sequence>MFRSFFVALLLAVSAHAFAPLKGANSSSRPSTELYEIKRASKVRIKRPESYWYNKVGTVAAAAKEGSERYPVIVRFDSVNYAGTNSNNFSYEEIEEVE</sequence>
<dbReference type="Proteomes" id="UP000266841">
    <property type="component" value="Unassembled WGS sequence"/>
</dbReference>
<dbReference type="PANTHER" id="PTHR34549:SF2">
    <property type="entry name" value="PHOTOSYSTEM I SUBUNIT IV"/>
    <property type="match status" value="1"/>
</dbReference>
<dbReference type="InterPro" id="IPR003375">
    <property type="entry name" value="PSI_PsaE"/>
</dbReference>
<evidence type="ECO:0000313" key="9">
    <source>
        <dbReference type="EMBL" id="EJK53814.1"/>
    </source>
</evidence>
<dbReference type="GO" id="GO:0015979">
    <property type="term" value="P:photosynthesis"/>
    <property type="evidence" value="ECO:0007669"/>
    <property type="project" value="UniProtKB-KW"/>
</dbReference>
<name>K0RNI9_THAOC</name>
<evidence type="ECO:0000256" key="1">
    <source>
        <dbReference type="ARBA" id="ARBA00001993"/>
    </source>
</evidence>
<comment type="function">
    <text evidence="1">Stabilizes the interaction between PsaC and the PSI core, assists the docking of the ferredoxin to PSI and interacts with ferredoxin-NADP oxidoreductase.</text>
</comment>
<protein>
    <submittedName>
        <fullName evidence="9">PS I subunit IV</fullName>
    </submittedName>
</protein>
<dbReference type="eggNOG" id="ENOG502S1U2">
    <property type="taxonomic scope" value="Eukaryota"/>
</dbReference>
<dbReference type="AlphaFoldDB" id="K0RNI9"/>
<evidence type="ECO:0000313" key="10">
    <source>
        <dbReference type="Proteomes" id="UP000266841"/>
    </source>
</evidence>